<organism evidence="2 3">
    <name type="scientific">Undibacterium pigrum</name>
    <dbReference type="NCBI Taxonomy" id="401470"/>
    <lineage>
        <taxon>Bacteria</taxon>
        <taxon>Pseudomonadati</taxon>
        <taxon>Pseudomonadota</taxon>
        <taxon>Betaproteobacteria</taxon>
        <taxon>Burkholderiales</taxon>
        <taxon>Oxalobacteraceae</taxon>
        <taxon>Undibacterium</taxon>
    </lineage>
</organism>
<feature type="transmembrane region" description="Helical" evidence="1">
    <location>
        <begin position="259"/>
        <end position="279"/>
    </location>
</feature>
<feature type="transmembrane region" description="Helical" evidence="1">
    <location>
        <begin position="351"/>
        <end position="374"/>
    </location>
</feature>
<dbReference type="Pfam" id="PF05940">
    <property type="entry name" value="NnrS"/>
    <property type="match status" value="1"/>
</dbReference>
<keyword evidence="3" id="KW-1185">Reference proteome</keyword>
<feature type="transmembrane region" description="Helical" evidence="1">
    <location>
        <begin position="165"/>
        <end position="185"/>
    </location>
</feature>
<comment type="caution">
    <text evidence="2">The sequence shown here is derived from an EMBL/GenBank/DDBJ whole genome shotgun (WGS) entry which is preliminary data.</text>
</comment>
<keyword evidence="1" id="KW-0812">Transmembrane</keyword>
<sequence length="383" mass="42247">MIMKRLATAPHRLYFFLGALSVLILFLWWWLQLQHPQTMAIPLHALLMPLGVFPLFILGFTFTAGPKWLAVSADDDYFLLHGATYFCGLLLAMLAASLSLPALRSSGFALMLSAWLAVTWRWCGLIRRSTVPDKKHATAIFLAMCGGACALAATLMWSYGSSGAWIIARQFAFFGFLLPVFLTVCHRMLPFFSGNVLKPYVVWRPYWLLAAWLCGCALLVLSGSMQWRILEAITATAMSLSFMYASWRWGLLRSLANRMLAMLHLSFAWLVIVFALQAAGAFGMTVGSASVHALALGFMGTMLVGFVSRVSYGHSGRPLQVSNFLWCIYLGLHLAALLRILASLLSLDILVTASATAWLALLACWIAMMLPIYLKARADGQAG</sequence>
<accession>A0A318IS65</accession>
<feature type="transmembrane region" description="Helical" evidence="1">
    <location>
        <begin position="291"/>
        <end position="312"/>
    </location>
</feature>
<dbReference type="EMBL" id="QJKB01000018">
    <property type="protein sequence ID" value="PXX37201.1"/>
    <property type="molecule type" value="Genomic_DNA"/>
</dbReference>
<feature type="transmembrane region" description="Helical" evidence="1">
    <location>
        <begin position="229"/>
        <end position="247"/>
    </location>
</feature>
<dbReference type="Proteomes" id="UP000247792">
    <property type="component" value="Unassembled WGS sequence"/>
</dbReference>
<keyword evidence="1" id="KW-1133">Transmembrane helix</keyword>
<protein>
    <submittedName>
        <fullName evidence="2">Uncharacterized protein involved in response to NO</fullName>
    </submittedName>
</protein>
<feature type="transmembrane region" description="Helical" evidence="1">
    <location>
        <begin position="324"/>
        <end position="345"/>
    </location>
</feature>
<name>A0A318IS65_9BURK</name>
<feature type="transmembrane region" description="Helical" evidence="1">
    <location>
        <begin position="43"/>
        <end position="65"/>
    </location>
</feature>
<feature type="transmembrane region" description="Helical" evidence="1">
    <location>
        <begin position="137"/>
        <end position="159"/>
    </location>
</feature>
<feature type="transmembrane region" description="Helical" evidence="1">
    <location>
        <begin position="12"/>
        <end position="31"/>
    </location>
</feature>
<keyword evidence="1" id="KW-0472">Membrane</keyword>
<proteinExistence type="predicted"/>
<reference evidence="2 3" key="1">
    <citation type="submission" date="2018-05" db="EMBL/GenBank/DDBJ databases">
        <title>Genomic Encyclopedia of Type Strains, Phase IV (KMG-IV): sequencing the most valuable type-strain genomes for metagenomic binning, comparative biology and taxonomic classification.</title>
        <authorList>
            <person name="Goeker M."/>
        </authorList>
    </citation>
    <scope>NUCLEOTIDE SEQUENCE [LARGE SCALE GENOMIC DNA]</scope>
    <source>
        <strain evidence="2 3">DSM 19792</strain>
    </source>
</reference>
<feature type="transmembrane region" description="Helical" evidence="1">
    <location>
        <begin position="77"/>
        <end position="100"/>
    </location>
</feature>
<feature type="transmembrane region" description="Helical" evidence="1">
    <location>
        <begin position="206"/>
        <end position="223"/>
    </location>
</feature>
<evidence type="ECO:0000256" key="1">
    <source>
        <dbReference type="SAM" id="Phobius"/>
    </source>
</evidence>
<evidence type="ECO:0000313" key="3">
    <source>
        <dbReference type="Proteomes" id="UP000247792"/>
    </source>
</evidence>
<gene>
    <name evidence="2" type="ORF">DFR42_11822</name>
</gene>
<evidence type="ECO:0000313" key="2">
    <source>
        <dbReference type="EMBL" id="PXX37201.1"/>
    </source>
</evidence>
<dbReference type="InterPro" id="IPR010266">
    <property type="entry name" value="NnrS"/>
</dbReference>
<feature type="transmembrane region" description="Helical" evidence="1">
    <location>
        <begin position="106"/>
        <end position="125"/>
    </location>
</feature>
<dbReference type="AlphaFoldDB" id="A0A318IS65"/>